<proteinExistence type="predicted"/>
<keyword evidence="1" id="KW-0328">Glycosyltransferase</keyword>
<accession>A0ABT8AWB3</accession>
<evidence type="ECO:0000313" key="1">
    <source>
        <dbReference type="EMBL" id="MDN3573957.1"/>
    </source>
</evidence>
<keyword evidence="1" id="KW-0808">Transferase</keyword>
<keyword evidence="2" id="KW-1185">Reference proteome</keyword>
<dbReference type="GO" id="GO:0016757">
    <property type="term" value="F:glycosyltransferase activity"/>
    <property type="evidence" value="ECO:0007669"/>
    <property type="project" value="UniProtKB-KW"/>
</dbReference>
<dbReference type="EC" id="2.4.-.-" evidence="1"/>
<name>A0ABT8AWB3_9HYPH</name>
<sequence>MLWLARTIPLPETSGDRIYTAQTISALAKTGARIDCMGLEADLTVEVGKVTNCNWVPVEGGKRPSYLFLTSRLPMSAVRHRTRSYRSKLRKVLGSHRYDVVVLDHYAMSWALDDIDKLPRRPKIVHLAHDFETDVTKQIKDNFQGNFVKKYLLTINHRRTAKSEWRLVLASDLIITLTDEDATHFQSLSSEIKTIVLPPGFGRNRLSDRTIDADTPRRVVAVGSFEWQAKQMNLVKFLKIADPLFARAGIEFHLIGRVPAELLAQLPSLRATTLRGFVENIDTEFSLARGALVFDESGGGFKLKMLDYLYNCVPIFGLTKALNGLPGSVMENVFDAYSLEGLVKLICDNIDDIQTLNAMQQKAVKAASDLFRWNSNGEKLSSSLKSLLLGE</sequence>
<organism evidence="1 2">
    <name type="scientific">Methylobacterium longum</name>
    <dbReference type="NCBI Taxonomy" id="767694"/>
    <lineage>
        <taxon>Bacteria</taxon>
        <taxon>Pseudomonadati</taxon>
        <taxon>Pseudomonadota</taxon>
        <taxon>Alphaproteobacteria</taxon>
        <taxon>Hyphomicrobiales</taxon>
        <taxon>Methylobacteriaceae</taxon>
        <taxon>Methylobacterium</taxon>
    </lineage>
</organism>
<protein>
    <submittedName>
        <fullName evidence="1">Glycosyltransferase</fullName>
        <ecNumber evidence="1">2.4.-.-</ecNumber>
    </submittedName>
</protein>
<dbReference type="SUPFAM" id="SSF53756">
    <property type="entry name" value="UDP-Glycosyltransferase/glycogen phosphorylase"/>
    <property type="match status" value="1"/>
</dbReference>
<comment type="caution">
    <text evidence="1">The sequence shown here is derived from an EMBL/GenBank/DDBJ whole genome shotgun (WGS) entry which is preliminary data.</text>
</comment>
<dbReference type="Gene3D" id="3.40.50.2000">
    <property type="entry name" value="Glycogen Phosphorylase B"/>
    <property type="match status" value="2"/>
</dbReference>
<gene>
    <name evidence="1" type="ORF">QWZ18_25555</name>
</gene>
<dbReference type="EMBL" id="JAUFPT010000090">
    <property type="protein sequence ID" value="MDN3573957.1"/>
    <property type="molecule type" value="Genomic_DNA"/>
</dbReference>
<dbReference type="Proteomes" id="UP001244297">
    <property type="component" value="Unassembled WGS sequence"/>
</dbReference>
<reference evidence="2" key="1">
    <citation type="journal article" date="2019" name="Int. J. Syst. Evol. Microbiol.">
        <title>The Global Catalogue of Microorganisms (GCM) 10K type strain sequencing project: providing services to taxonomists for standard genome sequencing and annotation.</title>
        <authorList>
            <consortium name="The Broad Institute Genomics Platform"/>
            <consortium name="The Broad Institute Genome Sequencing Center for Infectious Disease"/>
            <person name="Wu L."/>
            <person name="Ma J."/>
        </authorList>
    </citation>
    <scope>NUCLEOTIDE SEQUENCE [LARGE SCALE GENOMIC DNA]</scope>
    <source>
        <strain evidence="2">CECT 7806</strain>
    </source>
</reference>
<evidence type="ECO:0000313" key="2">
    <source>
        <dbReference type="Proteomes" id="UP001244297"/>
    </source>
</evidence>